<keyword evidence="1 2" id="KW-0732">Signal</keyword>
<evidence type="ECO:0000256" key="2">
    <source>
        <dbReference type="SAM" id="SignalP"/>
    </source>
</evidence>
<dbReference type="AlphaFoldDB" id="A0A7J5B113"/>
<feature type="signal peptide" evidence="2">
    <location>
        <begin position="1"/>
        <end position="33"/>
    </location>
</feature>
<evidence type="ECO:0000313" key="4">
    <source>
        <dbReference type="Proteomes" id="UP000490386"/>
    </source>
</evidence>
<accession>A0A7J5B113</accession>
<dbReference type="Proteomes" id="UP000490386">
    <property type="component" value="Unassembled WGS sequence"/>
</dbReference>
<evidence type="ECO:0000313" key="3">
    <source>
        <dbReference type="EMBL" id="KAB1637560.1"/>
    </source>
</evidence>
<dbReference type="RefSeq" id="WP_104254256.1">
    <property type="nucleotide sequence ID" value="NZ_WBJX01000003.1"/>
</dbReference>
<dbReference type="InterPro" id="IPR018114">
    <property type="entry name" value="TRYPSIN_HIS"/>
</dbReference>
<evidence type="ECO:0000256" key="1">
    <source>
        <dbReference type="ARBA" id="ARBA00022729"/>
    </source>
</evidence>
<protein>
    <recommendedName>
        <fullName evidence="5">Trypsin-like serine protease</fullName>
    </recommendedName>
</protein>
<dbReference type="InterPro" id="IPR050966">
    <property type="entry name" value="Glutamyl_endopeptidase"/>
</dbReference>
<name>A0A7J5B113_9MICO</name>
<dbReference type="GO" id="GO:0006508">
    <property type="term" value="P:proteolysis"/>
    <property type="evidence" value="ECO:0007669"/>
    <property type="project" value="InterPro"/>
</dbReference>
<dbReference type="PANTHER" id="PTHR15462">
    <property type="entry name" value="SERINE PROTEASE"/>
    <property type="match status" value="1"/>
</dbReference>
<proteinExistence type="predicted"/>
<dbReference type="GO" id="GO:0004252">
    <property type="term" value="F:serine-type endopeptidase activity"/>
    <property type="evidence" value="ECO:0007669"/>
    <property type="project" value="InterPro"/>
</dbReference>
<organism evidence="3 4">
    <name type="scientific">Pseudoclavibacter terrae</name>
    <dbReference type="NCBI Taxonomy" id="1530195"/>
    <lineage>
        <taxon>Bacteria</taxon>
        <taxon>Bacillati</taxon>
        <taxon>Actinomycetota</taxon>
        <taxon>Actinomycetes</taxon>
        <taxon>Micrococcales</taxon>
        <taxon>Microbacteriaceae</taxon>
        <taxon>Pseudoclavibacter</taxon>
    </lineage>
</organism>
<dbReference type="PROSITE" id="PS00134">
    <property type="entry name" value="TRYPSIN_HIS"/>
    <property type="match status" value="1"/>
</dbReference>
<dbReference type="PROSITE" id="PS51257">
    <property type="entry name" value="PROKAR_LIPOPROTEIN"/>
    <property type="match status" value="1"/>
</dbReference>
<dbReference type="InterPro" id="IPR043504">
    <property type="entry name" value="Peptidase_S1_PA_chymotrypsin"/>
</dbReference>
<dbReference type="EMBL" id="WBJX01000003">
    <property type="protein sequence ID" value="KAB1637560.1"/>
    <property type="molecule type" value="Genomic_DNA"/>
</dbReference>
<dbReference type="SUPFAM" id="SSF50494">
    <property type="entry name" value="Trypsin-like serine proteases"/>
    <property type="match status" value="1"/>
</dbReference>
<comment type="caution">
    <text evidence="3">The sequence shown here is derived from an EMBL/GenBank/DDBJ whole genome shotgun (WGS) entry which is preliminary data.</text>
</comment>
<gene>
    <name evidence="3" type="ORF">F8O03_10065</name>
</gene>
<sequence length="361" mass="37500">MTRHRRRPRALLASIGALAAVVLLAGCSVSATAVPSANGYDAVDAPIEGGTVSLRDSFESSPQESHDFWSDPDMFKNAEGFDYTSPDNGITVGVGDPATGAFVAPTTAVPAAESPNGYGDVTEAVPFDRAGLGASTFGRLYMSFASGLAVCSATVVNSGERNIVVTAAHCLVDFESNKAVASNVVFIPGDRGDGAEQPYGRWAATDYSIPQHFLDNANYGDQGVYGDGWNNDFAFLVMEEKDGQRIQDVTGGQGIAFGVPAKAITQVGYPSASPYDGSEEYMCASSQWKEGSAGGYTHMCSMTPGGSGGAWLVYYDKSVGAGYVAATSSTVLSSANPPFRWEGSVLGQTALSLYDELGGGA</sequence>
<feature type="chain" id="PRO_5029637185" description="Trypsin-like serine protease" evidence="2">
    <location>
        <begin position="34"/>
        <end position="361"/>
    </location>
</feature>
<dbReference type="OrthoDB" id="5121599at2"/>
<dbReference type="Gene3D" id="2.40.10.10">
    <property type="entry name" value="Trypsin-like serine proteases"/>
    <property type="match status" value="2"/>
</dbReference>
<reference evidence="3 4" key="1">
    <citation type="submission" date="2019-09" db="EMBL/GenBank/DDBJ databases">
        <title>Phylogeny of genus Pseudoclavibacter and closely related genus.</title>
        <authorList>
            <person name="Li Y."/>
        </authorList>
    </citation>
    <scope>NUCLEOTIDE SEQUENCE [LARGE SCALE GENOMIC DNA]</scope>
    <source>
        <strain evidence="3 4">THG-MD12</strain>
    </source>
</reference>
<dbReference type="InterPro" id="IPR009003">
    <property type="entry name" value="Peptidase_S1_PA"/>
</dbReference>
<keyword evidence="4" id="KW-1185">Reference proteome</keyword>
<evidence type="ECO:0008006" key="5">
    <source>
        <dbReference type="Google" id="ProtNLM"/>
    </source>
</evidence>